<dbReference type="GO" id="GO:0008270">
    <property type="term" value="F:zinc ion binding"/>
    <property type="evidence" value="ECO:0007669"/>
    <property type="project" value="InterPro"/>
</dbReference>
<dbReference type="InterPro" id="IPR006026">
    <property type="entry name" value="Peptidase_Metallo"/>
</dbReference>
<reference evidence="8" key="1">
    <citation type="submission" date="2022-06" db="EMBL/GenBank/DDBJ databases">
        <title>Aeoliella straminimaris, a novel planctomycete from sediments.</title>
        <authorList>
            <person name="Vitorino I.R."/>
            <person name="Lage O.M."/>
        </authorList>
    </citation>
    <scope>NUCLEOTIDE SEQUENCE</scope>
    <source>
        <strain evidence="8">ICT_H6.2</strain>
    </source>
</reference>
<dbReference type="PANTHER" id="PTHR10201">
    <property type="entry name" value="MATRIX METALLOPROTEINASE"/>
    <property type="match status" value="1"/>
</dbReference>
<protein>
    <submittedName>
        <fullName evidence="8">Matrixin family metalloprotease</fullName>
        <ecNumber evidence="8">3.4.24.-</ecNumber>
    </submittedName>
</protein>
<evidence type="ECO:0000313" key="8">
    <source>
        <dbReference type="EMBL" id="MCO6043485.1"/>
    </source>
</evidence>
<dbReference type="SMART" id="SM00235">
    <property type="entry name" value="ZnMc"/>
    <property type="match status" value="1"/>
</dbReference>
<name>A0A9X2F768_9BACT</name>
<dbReference type="Gene3D" id="3.40.390.10">
    <property type="entry name" value="Collagenase (Catalytic Domain)"/>
    <property type="match status" value="1"/>
</dbReference>
<organism evidence="8 9">
    <name type="scientific">Aeoliella straminimaris</name>
    <dbReference type="NCBI Taxonomy" id="2954799"/>
    <lineage>
        <taxon>Bacteria</taxon>
        <taxon>Pseudomonadati</taxon>
        <taxon>Planctomycetota</taxon>
        <taxon>Planctomycetia</taxon>
        <taxon>Pirellulales</taxon>
        <taxon>Lacipirellulaceae</taxon>
        <taxon>Aeoliella</taxon>
    </lineage>
</organism>
<dbReference type="InterPro" id="IPR021190">
    <property type="entry name" value="Pept_M10A"/>
</dbReference>
<comment type="caution">
    <text evidence="8">The sequence shown here is derived from an EMBL/GenBank/DDBJ whole genome shotgun (WGS) entry which is preliminary data.</text>
</comment>
<keyword evidence="4" id="KW-0862">Zinc</keyword>
<evidence type="ECO:0000256" key="3">
    <source>
        <dbReference type="ARBA" id="ARBA00022801"/>
    </source>
</evidence>
<keyword evidence="3 8" id="KW-0378">Hydrolase</keyword>
<dbReference type="RefSeq" id="WP_252851591.1">
    <property type="nucleotide sequence ID" value="NZ_JAMXLR010000024.1"/>
</dbReference>
<evidence type="ECO:0000313" key="9">
    <source>
        <dbReference type="Proteomes" id="UP001155241"/>
    </source>
</evidence>
<dbReference type="PRINTS" id="PR00138">
    <property type="entry name" value="MATRIXIN"/>
</dbReference>
<dbReference type="Pfam" id="PF07589">
    <property type="entry name" value="PEP-CTERM"/>
    <property type="match status" value="1"/>
</dbReference>
<dbReference type="NCBIfam" id="TIGR02595">
    <property type="entry name" value="PEP_CTERM"/>
    <property type="match status" value="1"/>
</dbReference>
<feature type="chain" id="PRO_5040886038" evidence="6">
    <location>
        <begin position="30"/>
        <end position="253"/>
    </location>
</feature>
<keyword evidence="6" id="KW-0732">Signal</keyword>
<keyword evidence="9" id="KW-1185">Reference proteome</keyword>
<dbReference type="GO" id="GO:0004222">
    <property type="term" value="F:metalloendopeptidase activity"/>
    <property type="evidence" value="ECO:0007669"/>
    <property type="project" value="InterPro"/>
</dbReference>
<dbReference type="GO" id="GO:0031012">
    <property type="term" value="C:extracellular matrix"/>
    <property type="evidence" value="ECO:0007669"/>
    <property type="project" value="InterPro"/>
</dbReference>
<feature type="domain" description="Peptidase metallopeptidase" evidence="7">
    <location>
        <begin position="33"/>
        <end position="218"/>
    </location>
</feature>
<proteinExistence type="predicted"/>
<dbReference type="InterPro" id="IPR013424">
    <property type="entry name" value="Ice-binding_C"/>
</dbReference>
<sequence length="253" mass="27249">MAYLAIPRISKLSCLLLCCGVLVAERASAYGTTRPGWPQESPGAPVYLTYSYQNMFDGGLLDPEGNPVPESQIRTAIEEALSVWARYAPLHFTEVPDDGLSYAYSMEFGTLRFRHLLINGPDPPDGDPTTKARARFPGTTKVSGDVDFDHGDPWSLVGTIREPDILGATIHEVGHALGLTHTGEVGANMYWIFKRYTGPGSGDLEPDDIAAIQSIYGAGSGSVTPLLQVPEPTSLALVAMALVAGLVFRIRRT</sequence>
<dbReference type="GO" id="GO:0006508">
    <property type="term" value="P:proteolysis"/>
    <property type="evidence" value="ECO:0007669"/>
    <property type="project" value="UniProtKB-KW"/>
</dbReference>
<keyword evidence="5 8" id="KW-0482">Metalloprotease</keyword>
<evidence type="ECO:0000259" key="7">
    <source>
        <dbReference type="SMART" id="SM00235"/>
    </source>
</evidence>
<evidence type="ECO:0000256" key="2">
    <source>
        <dbReference type="ARBA" id="ARBA00022723"/>
    </source>
</evidence>
<dbReference type="AlphaFoldDB" id="A0A9X2F768"/>
<evidence type="ECO:0000256" key="4">
    <source>
        <dbReference type="ARBA" id="ARBA00022833"/>
    </source>
</evidence>
<dbReference type="Pfam" id="PF00413">
    <property type="entry name" value="Peptidase_M10"/>
    <property type="match status" value="1"/>
</dbReference>
<keyword evidence="1" id="KW-0645">Protease</keyword>
<dbReference type="EMBL" id="JAMXLR010000024">
    <property type="protein sequence ID" value="MCO6043485.1"/>
    <property type="molecule type" value="Genomic_DNA"/>
</dbReference>
<dbReference type="InterPro" id="IPR024079">
    <property type="entry name" value="MetalloPept_cat_dom_sf"/>
</dbReference>
<dbReference type="InterPro" id="IPR001818">
    <property type="entry name" value="Pept_M10_metallopeptidase"/>
</dbReference>
<dbReference type="PANTHER" id="PTHR10201:SF323">
    <property type="entry name" value="MATRIX METALLOPROTEINASE-21"/>
    <property type="match status" value="1"/>
</dbReference>
<accession>A0A9X2F768</accession>
<feature type="signal peptide" evidence="6">
    <location>
        <begin position="1"/>
        <end position="29"/>
    </location>
</feature>
<dbReference type="Proteomes" id="UP001155241">
    <property type="component" value="Unassembled WGS sequence"/>
</dbReference>
<evidence type="ECO:0000256" key="5">
    <source>
        <dbReference type="ARBA" id="ARBA00023049"/>
    </source>
</evidence>
<keyword evidence="2" id="KW-0479">Metal-binding</keyword>
<dbReference type="EC" id="3.4.24.-" evidence="8"/>
<dbReference type="SUPFAM" id="SSF55486">
    <property type="entry name" value="Metalloproteases ('zincins'), catalytic domain"/>
    <property type="match status" value="1"/>
</dbReference>
<gene>
    <name evidence="8" type="ORF">NG895_06160</name>
</gene>
<evidence type="ECO:0000256" key="6">
    <source>
        <dbReference type="SAM" id="SignalP"/>
    </source>
</evidence>
<evidence type="ECO:0000256" key="1">
    <source>
        <dbReference type="ARBA" id="ARBA00022670"/>
    </source>
</evidence>